<protein>
    <submittedName>
        <fullName evidence="2">Uncharacterized protein</fullName>
    </submittedName>
</protein>
<comment type="caution">
    <text evidence="2">The sequence shown here is derived from an EMBL/GenBank/DDBJ whole genome shotgun (WGS) entry which is preliminary data.</text>
</comment>
<reference evidence="2" key="1">
    <citation type="journal article" date="2020" name="Mol. Plant Microbe Interact.">
        <title>Genome Sequence of the Biocontrol Agent Coniothyrium minitans strain Conio (IMI 134523).</title>
        <authorList>
            <person name="Patel D."/>
            <person name="Shittu T.A."/>
            <person name="Baroncelli R."/>
            <person name="Muthumeenakshi S."/>
            <person name="Osborne T.H."/>
            <person name="Janganan T.K."/>
            <person name="Sreenivasaprasad S."/>
        </authorList>
    </citation>
    <scope>NUCLEOTIDE SEQUENCE</scope>
    <source>
        <strain evidence="2">Conio</strain>
    </source>
</reference>
<accession>A0A9P6GF70</accession>
<dbReference type="Proteomes" id="UP000756921">
    <property type="component" value="Unassembled WGS sequence"/>
</dbReference>
<dbReference type="AlphaFoldDB" id="A0A9P6GF70"/>
<organism evidence="2 3">
    <name type="scientific">Paraphaeosphaeria minitans</name>
    <dbReference type="NCBI Taxonomy" id="565426"/>
    <lineage>
        <taxon>Eukaryota</taxon>
        <taxon>Fungi</taxon>
        <taxon>Dikarya</taxon>
        <taxon>Ascomycota</taxon>
        <taxon>Pezizomycotina</taxon>
        <taxon>Dothideomycetes</taxon>
        <taxon>Pleosporomycetidae</taxon>
        <taxon>Pleosporales</taxon>
        <taxon>Massarineae</taxon>
        <taxon>Didymosphaeriaceae</taxon>
        <taxon>Paraphaeosphaeria</taxon>
    </lineage>
</organism>
<name>A0A9P6GF70_9PLEO</name>
<feature type="compositionally biased region" description="Low complexity" evidence="1">
    <location>
        <begin position="7"/>
        <end position="19"/>
    </location>
</feature>
<evidence type="ECO:0000256" key="1">
    <source>
        <dbReference type="SAM" id="MobiDB-lite"/>
    </source>
</evidence>
<feature type="region of interest" description="Disordered" evidence="1">
    <location>
        <begin position="66"/>
        <end position="91"/>
    </location>
</feature>
<evidence type="ECO:0000313" key="2">
    <source>
        <dbReference type="EMBL" id="KAF9734487.1"/>
    </source>
</evidence>
<keyword evidence="3" id="KW-1185">Reference proteome</keyword>
<evidence type="ECO:0000313" key="3">
    <source>
        <dbReference type="Proteomes" id="UP000756921"/>
    </source>
</evidence>
<sequence length="147" mass="15505">MHKHSTPASPASPQAQVPRPRSRHAPIQHGMASHPSKATLPIKTARLRSSTAIAERLVPVADLVETLPDPRPSCTWPTPRHAISIGKPNDASRDVLLPQGVAGPRIDVMGLGTRRCDSEGETQPATDRLSAGAQSPLLGCEVRAVAG</sequence>
<dbReference type="EMBL" id="WJXW01000007">
    <property type="protein sequence ID" value="KAF9734487.1"/>
    <property type="molecule type" value="Genomic_DNA"/>
</dbReference>
<proteinExistence type="predicted"/>
<gene>
    <name evidence="2" type="ORF">PMIN01_07390</name>
</gene>
<feature type="region of interest" description="Disordered" evidence="1">
    <location>
        <begin position="1"/>
        <end position="41"/>
    </location>
</feature>